<proteinExistence type="predicted"/>
<dbReference type="PANTHER" id="PTHR34144:SF7">
    <property type="entry name" value="EXPORT PROTEIN (CAP59), PUTATIVE (AFU_ORTHOLOGUE AFUA_7G05020)-RELATED"/>
    <property type="match status" value="1"/>
</dbReference>
<organism evidence="1 2">
    <name type="scientific">Extremus antarcticus</name>
    <dbReference type="NCBI Taxonomy" id="702011"/>
    <lineage>
        <taxon>Eukaryota</taxon>
        <taxon>Fungi</taxon>
        <taxon>Dikarya</taxon>
        <taxon>Ascomycota</taxon>
        <taxon>Pezizomycotina</taxon>
        <taxon>Dothideomycetes</taxon>
        <taxon>Dothideomycetidae</taxon>
        <taxon>Mycosphaerellales</taxon>
        <taxon>Extremaceae</taxon>
        <taxon>Extremus</taxon>
    </lineage>
</organism>
<keyword evidence="2" id="KW-1185">Reference proteome</keyword>
<reference evidence="1" key="1">
    <citation type="submission" date="2023-04" db="EMBL/GenBank/DDBJ databases">
        <title>Black Yeasts Isolated from many extreme environments.</title>
        <authorList>
            <person name="Coleine C."/>
            <person name="Stajich J.E."/>
            <person name="Selbmann L."/>
        </authorList>
    </citation>
    <scope>NUCLEOTIDE SEQUENCE</scope>
    <source>
        <strain evidence="1">CCFEE 5312</strain>
    </source>
</reference>
<comment type="caution">
    <text evidence="1">The sequence shown here is derived from an EMBL/GenBank/DDBJ whole genome shotgun (WGS) entry which is preliminary data.</text>
</comment>
<evidence type="ECO:0008006" key="3">
    <source>
        <dbReference type="Google" id="ProtNLM"/>
    </source>
</evidence>
<name>A0AAJ0DDY3_9PEZI</name>
<dbReference type="EMBL" id="JAWDJX010000049">
    <property type="protein sequence ID" value="KAK3048374.1"/>
    <property type="molecule type" value="Genomic_DNA"/>
</dbReference>
<evidence type="ECO:0000313" key="2">
    <source>
        <dbReference type="Proteomes" id="UP001271007"/>
    </source>
</evidence>
<evidence type="ECO:0000313" key="1">
    <source>
        <dbReference type="EMBL" id="KAK3048374.1"/>
    </source>
</evidence>
<gene>
    <name evidence="1" type="ORF">LTR09_010205</name>
</gene>
<sequence>MLFRPSRHIFRSRLLRLAILIFLIWTFLEAFYIHRNLTATNNSQPRRGNTEKVFIAGLPWNNEIILRTHLINQIRDVVHALGAGNVFISIYENGSYDGTKDALRDLHRELEELGVRTRFVLDETSHQDIVKARPTSPQEGWIKIQQTGFEKFDVHKGDYALRRIHYLAQLRNKALEPLFELSEKGEKFDRVLFLNDVVFTADDVLNLLQTRDGEYAAACSLDFESPPAFYDTFALRDSEGYPALMQTWPFFRSSASRNAAMTNQPIPIRSCWNGIVAMTAAAFYSPTYPLRFRGVPDTLAAHHMEGSECCLIHADNSFAPSLGTWINPNVRVGYCHADLHKPEKAKFRLEWDVFKGLCQMNYDAVHPSGGRSWVGMGRVAWGLWENRVRRWVTSGEVVSSKVAKGVKAWVEEAEGRREPGEMCLVDEMHVIEPHGWLHV</sequence>
<dbReference type="PANTHER" id="PTHR34144">
    <property type="entry name" value="CHROMOSOME 8, WHOLE GENOME SHOTGUN SEQUENCE"/>
    <property type="match status" value="1"/>
</dbReference>
<dbReference type="AlphaFoldDB" id="A0AAJ0DDY3"/>
<dbReference type="InterPro" id="IPR021047">
    <property type="entry name" value="Mannosyltransferase_CMT1"/>
</dbReference>
<dbReference type="Pfam" id="PF11735">
    <property type="entry name" value="CAP59_mtransfer"/>
    <property type="match status" value="1"/>
</dbReference>
<accession>A0AAJ0DDY3</accession>
<dbReference type="Proteomes" id="UP001271007">
    <property type="component" value="Unassembled WGS sequence"/>
</dbReference>
<protein>
    <recommendedName>
        <fullName evidence="3">Glycosyltransferase family 69 protein</fullName>
    </recommendedName>
</protein>